<proteinExistence type="predicted"/>
<dbReference type="PANTHER" id="PTHR24412:SF489">
    <property type="entry name" value="RING FINGER DOMAIN AND KELCH REPEAT-CONTAINING PROTEIN DDB_G0271372"/>
    <property type="match status" value="1"/>
</dbReference>
<dbReference type="EMBL" id="BNCO01000024">
    <property type="protein sequence ID" value="GIL56400.1"/>
    <property type="molecule type" value="Genomic_DNA"/>
</dbReference>
<keyword evidence="2" id="KW-0677">Repeat</keyword>
<feature type="signal peptide" evidence="3">
    <location>
        <begin position="1"/>
        <end position="41"/>
    </location>
</feature>
<accession>A0A8J4B9Q6</accession>
<comment type="caution">
    <text evidence="4">The sequence shown here is derived from an EMBL/GenBank/DDBJ whole genome shotgun (WGS) entry which is preliminary data.</text>
</comment>
<reference evidence="4" key="1">
    <citation type="journal article" date="2021" name="Proc. Natl. Acad. Sci. U.S.A.">
        <title>Three genomes in the algal genus Volvox reveal the fate of a haploid sex-determining region after a transition to homothallism.</title>
        <authorList>
            <person name="Yamamoto K."/>
            <person name="Hamaji T."/>
            <person name="Kawai-Toyooka H."/>
            <person name="Matsuzaki R."/>
            <person name="Takahashi F."/>
            <person name="Nishimura Y."/>
            <person name="Kawachi M."/>
            <person name="Noguchi H."/>
            <person name="Minakuchi Y."/>
            <person name="Umen J.G."/>
            <person name="Toyoda A."/>
            <person name="Nozaki H."/>
        </authorList>
    </citation>
    <scope>NUCLEOTIDE SEQUENCE</scope>
    <source>
        <strain evidence="4">NIES-3780</strain>
    </source>
</reference>
<name>A0A8J4B9Q6_9CHLO</name>
<dbReference type="Proteomes" id="UP000747399">
    <property type="component" value="Unassembled WGS sequence"/>
</dbReference>
<dbReference type="InterPro" id="IPR015915">
    <property type="entry name" value="Kelch-typ_b-propeller"/>
</dbReference>
<dbReference type="Pfam" id="PF24681">
    <property type="entry name" value="Kelch_KLHDC2_KLHL20_DRC7"/>
    <property type="match status" value="1"/>
</dbReference>
<dbReference type="Gene3D" id="2.120.10.80">
    <property type="entry name" value="Kelch-type beta propeller"/>
    <property type="match status" value="2"/>
</dbReference>
<dbReference type="InterPro" id="IPR006652">
    <property type="entry name" value="Kelch_1"/>
</dbReference>
<keyword evidence="5" id="KW-1185">Reference proteome</keyword>
<keyword evidence="3" id="KW-0732">Signal</keyword>
<evidence type="ECO:0000256" key="1">
    <source>
        <dbReference type="ARBA" id="ARBA00022441"/>
    </source>
</evidence>
<evidence type="ECO:0000256" key="3">
    <source>
        <dbReference type="SAM" id="SignalP"/>
    </source>
</evidence>
<evidence type="ECO:0000313" key="4">
    <source>
        <dbReference type="EMBL" id="GIL56400.1"/>
    </source>
</evidence>
<keyword evidence="1" id="KW-0880">Kelch repeat</keyword>
<dbReference type="SUPFAM" id="SSF117281">
    <property type="entry name" value="Kelch motif"/>
    <property type="match status" value="1"/>
</dbReference>
<dbReference type="AlphaFoldDB" id="A0A8J4B9Q6"/>
<dbReference type="PANTHER" id="PTHR24412">
    <property type="entry name" value="KELCH PROTEIN"/>
    <property type="match status" value="1"/>
</dbReference>
<sequence length="402" mass="42258">MAFAAAGSSKGTAAATFHAFTSRRSAALLLLFCALVFPSNGGGGSGHHWGPLLVSASNNVAWASMRNMPYAVGESSSGILMGGNGDPLLVVVGYNNKDKNTASKATMVLDINANYWTVRSQRPFPGGHHMAAVTLRNKMYLIGGLDGGTSRTLQIYDPIADIWSLGAPPSFTAGAGAAVNINDAIFYCGGINNGDQKRGIPLTTCAKYDVLSNLWLSMKPMPHAVHHASMGTDGKLVYVFGGRNSTGNNGYSPVNFTQIYDPDNDLWTASNNNKSTIQSSSVVPASVPVSRGGMGPAVFIRGRFFILGGEVKCGGTWLGGCPNPTYNLTKGGIFNRIDSYDPGSNTWFRVPQGMMVPVHGSYPVLGPAPNSPPGADPVVYVCGGGDKADWSAITTCSYMRVL</sequence>
<evidence type="ECO:0000313" key="5">
    <source>
        <dbReference type="Proteomes" id="UP000747399"/>
    </source>
</evidence>
<protein>
    <submittedName>
        <fullName evidence="4">Uncharacterized protein</fullName>
    </submittedName>
</protein>
<organism evidence="4 5">
    <name type="scientific">Volvox africanus</name>
    <dbReference type="NCBI Taxonomy" id="51714"/>
    <lineage>
        <taxon>Eukaryota</taxon>
        <taxon>Viridiplantae</taxon>
        <taxon>Chlorophyta</taxon>
        <taxon>core chlorophytes</taxon>
        <taxon>Chlorophyceae</taxon>
        <taxon>CS clade</taxon>
        <taxon>Chlamydomonadales</taxon>
        <taxon>Volvocaceae</taxon>
        <taxon>Volvox</taxon>
    </lineage>
</organism>
<evidence type="ECO:0000256" key="2">
    <source>
        <dbReference type="ARBA" id="ARBA00022737"/>
    </source>
</evidence>
<feature type="chain" id="PRO_5035279999" evidence="3">
    <location>
        <begin position="42"/>
        <end position="402"/>
    </location>
</feature>
<gene>
    <name evidence="4" type="ORF">Vafri_11768</name>
</gene>
<dbReference type="SMART" id="SM00612">
    <property type="entry name" value="Kelch"/>
    <property type="match status" value="3"/>
</dbReference>